<dbReference type="PANTHER" id="PTHR31303">
    <property type="entry name" value="CTP-DEPENDENT DIACYLGLYCEROL KINASE 1"/>
    <property type="match status" value="1"/>
</dbReference>
<dbReference type="STRING" id="999894.TDIS_1345"/>
<protein>
    <recommendedName>
        <fullName evidence="4">Dolichol kinase</fullName>
    </recommendedName>
</protein>
<dbReference type="InterPro" id="IPR037997">
    <property type="entry name" value="Dgk1-like"/>
</dbReference>
<feature type="transmembrane region" description="Helical" evidence="1">
    <location>
        <begin position="74"/>
        <end position="91"/>
    </location>
</feature>
<evidence type="ECO:0000313" key="3">
    <source>
        <dbReference type="Proteomes" id="UP000078390"/>
    </source>
</evidence>
<dbReference type="EMBL" id="LWLG01000009">
    <property type="protein sequence ID" value="OAQ20576.1"/>
    <property type="molecule type" value="Genomic_DNA"/>
</dbReference>
<comment type="caution">
    <text evidence="2">The sequence shown here is derived from an EMBL/GenBank/DDBJ whole genome shotgun (WGS) entry which is preliminary data.</text>
</comment>
<dbReference type="GO" id="GO:0004143">
    <property type="term" value="F:ATP-dependent diacylglycerol kinase activity"/>
    <property type="evidence" value="ECO:0007669"/>
    <property type="project" value="InterPro"/>
</dbReference>
<proteinExistence type="predicted"/>
<feature type="transmembrane region" description="Helical" evidence="1">
    <location>
        <begin position="34"/>
        <end position="53"/>
    </location>
</feature>
<feature type="transmembrane region" description="Helical" evidence="1">
    <location>
        <begin position="12"/>
        <end position="28"/>
    </location>
</feature>
<organism evidence="2 3">
    <name type="scientific">Thermosulfurimonas dismutans</name>
    <dbReference type="NCBI Taxonomy" id="999894"/>
    <lineage>
        <taxon>Bacteria</taxon>
        <taxon>Pseudomonadati</taxon>
        <taxon>Thermodesulfobacteriota</taxon>
        <taxon>Thermodesulfobacteria</taxon>
        <taxon>Thermodesulfobacteriales</taxon>
        <taxon>Thermodesulfobacteriaceae</taxon>
        <taxon>Thermosulfurimonas</taxon>
    </lineage>
</organism>
<feature type="transmembrane region" description="Helical" evidence="1">
    <location>
        <begin position="97"/>
        <end position="114"/>
    </location>
</feature>
<evidence type="ECO:0000256" key="1">
    <source>
        <dbReference type="SAM" id="Phobius"/>
    </source>
</evidence>
<dbReference type="PANTHER" id="PTHR31303:SF1">
    <property type="entry name" value="CTP-DEPENDENT DIACYLGLYCEROL KINASE 1"/>
    <property type="match status" value="1"/>
</dbReference>
<evidence type="ECO:0000313" key="2">
    <source>
        <dbReference type="EMBL" id="OAQ20576.1"/>
    </source>
</evidence>
<sequence length="172" mass="19506">MGVNLRRELPRKLFHLSGLALHPLVLWLEAWQEIFWVIILVSITTVEVLRISGRFSILNRLFGRLMRSGEERRFSGAFYYFWGVGLAFLMFPLEAALVGLWVLAVGDAVAGLLIRGRSVVLFLCGLAILLVFGYPLDPLNILKVLSWTLVERLPRVNDNFTLPLVVALTLSW</sequence>
<reference evidence="2 3" key="1">
    <citation type="submission" date="2016-04" db="EMBL/GenBank/DDBJ databases">
        <title>Genome analysis of Thermosulfurimonas dismutans, the first thermophilic sulfur-disproportionating bacterium of the phylum Thermodesulfobacteria.</title>
        <authorList>
            <person name="Mardanov A.V."/>
            <person name="Beletsky A.V."/>
            <person name="Kadnikov V.V."/>
            <person name="Slobodkin A.I."/>
            <person name="Ravin N.V."/>
        </authorList>
    </citation>
    <scope>NUCLEOTIDE SEQUENCE [LARGE SCALE GENOMIC DNA]</scope>
    <source>
        <strain evidence="2 3">S95</strain>
    </source>
</reference>
<accession>A0A179D3F4</accession>
<gene>
    <name evidence="2" type="ORF">TDIS_1345</name>
</gene>
<keyword evidence="1" id="KW-0472">Membrane</keyword>
<feature type="transmembrane region" description="Helical" evidence="1">
    <location>
        <begin position="119"/>
        <end position="136"/>
    </location>
</feature>
<keyword evidence="1" id="KW-1133">Transmembrane helix</keyword>
<dbReference type="Proteomes" id="UP000078390">
    <property type="component" value="Unassembled WGS sequence"/>
</dbReference>
<evidence type="ECO:0008006" key="4">
    <source>
        <dbReference type="Google" id="ProtNLM"/>
    </source>
</evidence>
<keyword evidence="3" id="KW-1185">Reference proteome</keyword>
<dbReference type="AlphaFoldDB" id="A0A179D3F4"/>
<dbReference type="RefSeq" id="WP_068670598.1">
    <property type="nucleotide sequence ID" value="NZ_LWLG01000009.1"/>
</dbReference>
<name>A0A179D3F4_9BACT</name>
<keyword evidence="1" id="KW-0812">Transmembrane</keyword>